<dbReference type="PANTHER" id="PTHR32063">
    <property type="match status" value="1"/>
</dbReference>
<proteinExistence type="predicted"/>
<dbReference type="HOGENOM" id="CLU_002755_1_2_6"/>
<keyword evidence="1" id="KW-0175">Coiled coil</keyword>
<feature type="transmembrane region" description="Helical" evidence="2">
    <location>
        <begin position="12"/>
        <end position="32"/>
    </location>
</feature>
<dbReference type="Gene3D" id="3.30.2090.10">
    <property type="entry name" value="Multidrug efflux transporter AcrB TolC docking domain, DN and DC subdomains"/>
    <property type="match status" value="2"/>
</dbReference>
<evidence type="ECO:0000256" key="2">
    <source>
        <dbReference type="SAM" id="Phobius"/>
    </source>
</evidence>
<dbReference type="Pfam" id="PF00873">
    <property type="entry name" value="ACR_tran"/>
    <property type="match status" value="1"/>
</dbReference>
<sequence>MQLPALAIRNHQFTIVLFLLLVTLGIVSFFTMPRSEDPQFDFSAAVIKVVSPGTIPMDMEKLVVDPIEEALNELEDIKNIKTNVEDGLVVTRIEFLYGTDPDDKYDEVVASIARIRSDLPSSIVALKIDKISPADVSILQLALVSERASYSELKRHAEALEQRLERASGVKRVDVEALPELEVQIKVDQRQVNALGISLDEVFSAVQGAAQNLPGGHANGGDRRFTVRTSGDYQSLQQIEDTVIRGSQGKFIYLRDIATISQGETLPTYRAKLNGEKAVFVSVVQRKGSQIFNVMEGINAQIEEYKPRIPSEIKLFTVMDQSISVERQISSFFNSLNQGLILVAILSIIVLGFKPSLVVVSAVPLSIFIAIGWVDLAGFGLQQMSIVGLVIALGLLVDNAIVVVENVSRHLRDGDTPREAAVKGSSQVAWAVASGTLTTVLSFLPMLIMQNGSGTFMRAMPVTVVVTLFASLLIALTLTPLLASKLGNSAKKTTRAQKKLESIADTRYSSILLWALDRPAKVIGISVMMLVGSLALFPFIGVSLFPKAEKPMILVNIDMPEGSTFARTQEVADEVSKRVRQHELVNDVSQNVGRGNPRIYYNIMPTRQTVNFAQLFVTLNDYQLSAVEPLVDTIRSQVGDIAGAKITVKEFMQGPPLVAPISIRIVGEELADIQRVAMDVEKLVANTQGTVGIDNPVGNFKIDLKVDINRDKAAMLGVPLQQIDRTVRTALVGTNMGSFRDDQGEEFPLVLRLSQYENPQIETFEDIKVRSNSNQLVPLLQIAELNLETSIARFQHYDLERMARITSDVLPGFTAEKVTNAIVEKLNGYDFPEGVHYAIGGEQENRKEAFGGMAKTVLLAVFGIFAVLVLQFRSFVQPLIVFAAIPFALVGAFIALFISGYTFSFTAFIGLTSLVGIVVNNSIILVDYANQMRRDGLEKMEAIMAAAKTRFVPIILTTLTTVGGLLPLTLSGSSMWSPMGWAIIGGLLVSTLLTLIVVPVLYKLLGKMPEDIEV</sequence>
<feature type="transmembrane region" description="Helical" evidence="2">
    <location>
        <begin position="386"/>
        <end position="407"/>
    </location>
</feature>
<feature type="transmembrane region" description="Helical" evidence="2">
    <location>
        <begin position="460"/>
        <end position="483"/>
    </location>
</feature>
<protein>
    <submittedName>
        <fullName evidence="3">Hypothetical acriflavin resistance protein</fullName>
    </submittedName>
</protein>
<evidence type="ECO:0000313" key="4">
    <source>
        <dbReference type="Proteomes" id="UP000032749"/>
    </source>
</evidence>
<dbReference type="Gene3D" id="3.30.70.1320">
    <property type="entry name" value="Multidrug efflux transporter AcrB pore domain like"/>
    <property type="match status" value="1"/>
</dbReference>
<dbReference type="EMBL" id="FO203512">
    <property type="protein sequence ID" value="CCK76748.1"/>
    <property type="molecule type" value="Genomic_DNA"/>
</dbReference>
<feature type="transmembrane region" description="Helical" evidence="2">
    <location>
        <begin position="357"/>
        <end position="374"/>
    </location>
</feature>
<dbReference type="Proteomes" id="UP000032749">
    <property type="component" value="Chromosome"/>
</dbReference>
<keyword evidence="2" id="KW-0472">Membrane</keyword>
<dbReference type="InterPro" id="IPR027463">
    <property type="entry name" value="AcrB_DN_DC_subdom"/>
</dbReference>
<dbReference type="SUPFAM" id="SSF82693">
    <property type="entry name" value="Multidrug efflux transporter AcrB pore domain, PN1, PN2, PC1 and PC2 subdomains"/>
    <property type="match status" value="3"/>
</dbReference>
<evidence type="ECO:0000313" key="3">
    <source>
        <dbReference type="EMBL" id="CCK76748.1"/>
    </source>
</evidence>
<dbReference type="GO" id="GO:0005886">
    <property type="term" value="C:plasma membrane"/>
    <property type="evidence" value="ECO:0007669"/>
    <property type="project" value="TreeGrafter"/>
</dbReference>
<feature type="transmembrane region" description="Helical" evidence="2">
    <location>
        <begin position="907"/>
        <end position="930"/>
    </location>
</feature>
<keyword evidence="4" id="KW-1185">Reference proteome</keyword>
<dbReference type="PANTHER" id="PTHR32063:SF18">
    <property type="entry name" value="CATION EFFLUX SYSTEM PROTEIN"/>
    <property type="match status" value="1"/>
</dbReference>
<dbReference type="GO" id="GO:0042910">
    <property type="term" value="F:xenobiotic transmembrane transporter activity"/>
    <property type="evidence" value="ECO:0007669"/>
    <property type="project" value="TreeGrafter"/>
</dbReference>
<name>R4YT65_OLEAN</name>
<feature type="transmembrane region" description="Helical" evidence="2">
    <location>
        <begin position="332"/>
        <end position="350"/>
    </location>
</feature>
<dbReference type="SUPFAM" id="SSF82714">
    <property type="entry name" value="Multidrug efflux transporter AcrB TolC docking domain, DN and DC subdomains"/>
    <property type="match status" value="2"/>
</dbReference>
<feature type="transmembrane region" description="Helical" evidence="2">
    <location>
        <begin position="982"/>
        <end position="1002"/>
    </location>
</feature>
<feature type="transmembrane region" description="Helical" evidence="2">
    <location>
        <begin position="951"/>
        <end position="970"/>
    </location>
</feature>
<evidence type="ECO:0000256" key="1">
    <source>
        <dbReference type="SAM" id="Coils"/>
    </source>
</evidence>
<feature type="transmembrane region" description="Helical" evidence="2">
    <location>
        <begin position="879"/>
        <end position="901"/>
    </location>
</feature>
<dbReference type="AlphaFoldDB" id="R4YT65"/>
<dbReference type="OrthoDB" id="9757940at2"/>
<dbReference type="InterPro" id="IPR001036">
    <property type="entry name" value="Acrflvin-R"/>
</dbReference>
<dbReference type="PATRIC" id="fig|698738.3.peg.2668"/>
<feature type="transmembrane region" description="Helical" evidence="2">
    <location>
        <begin position="852"/>
        <end position="872"/>
    </location>
</feature>
<keyword evidence="2" id="KW-0812">Transmembrane</keyword>
<gene>
    <name evidence="3" type="ORF">OLEAN_C25720</name>
</gene>
<dbReference type="STRING" id="698738.OLEAN_C25720"/>
<dbReference type="PRINTS" id="PR00702">
    <property type="entry name" value="ACRIFLAVINRP"/>
</dbReference>
<dbReference type="SUPFAM" id="SSF82866">
    <property type="entry name" value="Multidrug efflux transporter AcrB transmembrane domain"/>
    <property type="match status" value="2"/>
</dbReference>
<accession>R4YT65</accession>
<dbReference type="Gene3D" id="3.30.70.1440">
    <property type="entry name" value="Multidrug efflux transporter AcrB pore domain"/>
    <property type="match status" value="1"/>
</dbReference>
<keyword evidence="2" id="KW-1133">Transmembrane helix</keyword>
<feature type="transmembrane region" description="Helical" evidence="2">
    <location>
        <begin position="428"/>
        <end position="448"/>
    </location>
</feature>
<organism evidence="3 4">
    <name type="scientific">Oleispira antarctica RB-8</name>
    <dbReference type="NCBI Taxonomy" id="698738"/>
    <lineage>
        <taxon>Bacteria</taxon>
        <taxon>Pseudomonadati</taxon>
        <taxon>Pseudomonadota</taxon>
        <taxon>Gammaproteobacteria</taxon>
        <taxon>Oceanospirillales</taxon>
        <taxon>Oceanospirillaceae</taxon>
        <taxon>Oleispira</taxon>
    </lineage>
</organism>
<dbReference type="KEGG" id="oai:OLEAN_C25720"/>
<feature type="transmembrane region" description="Helical" evidence="2">
    <location>
        <begin position="522"/>
        <end position="545"/>
    </location>
</feature>
<dbReference type="Gene3D" id="1.20.1640.10">
    <property type="entry name" value="Multidrug efflux transporter AcrB transmembrane domain"/>
    <property type="match status" value="2"/>
</dbReference>
<dbReference type="Gene3D" id="3.30.70.1430">
    <property type="entry name" value="Multidrug efflux transporter AcrB pore domain"/>
    <property type="match status" value="2"/>
</dbReference>
<reference evidence="3 4" key="1">
    <citation type="journal article" date="2013" name="Nat. Commun.">
        <title>Genome sequence and functional genomic analysis of the oil-degrading bacterium Oleispira antarctica.</title>
        <authorList>
            <person name="Kube M."/>
            <person name="Chernikova T.N."/>
            <person name="Al-Ramahi Y."/>
            <person name="Beloqui A."/>
            <person name="Lopez-Cortez N."/>
            <person name="Guazzaroni M.E."/>
            <person name="Heipieper H.J."/>
            <person name="Klages S."/>
            <person name="Kotsyurbenko O.R."/>
            <person name="Langer I."/>
            <person name="Nechitaylo T.Y."/>
            <person name="Lunsdorf H."/>
            <person name="Fernandez M."/>
            <person name="Juarez S."/>
            <person name="Ciordia S."/>
            <person name="Singer A."/>
            <person name="Kagan O."/>
            <person name="Egorova O."/>
            <person name="Petit P.A."/>
            <person name="Stogios P."/>
            <person name="Kim Y."/>
            <person name="Tchigvintsev A."/>
            <person name="Flick R."/>
            <person name="Denaro R."/>
            <person name="Genovese M."/>
            <person name="Albar J.P."/>
            <person name="Reva O.N."/>
            <person name="Martinez-Gomariz M."/>
            <person name="Tran H."/>
            <person name="Ferrer M."/>
            <person name="Savchenko A."/>
            <person name="Yakunin A.F."/>
            <person name="Yakimov M.M."/>
            <person name="Golyshina O.V."/>
            <person name="Reinhardt R."/>
            <person name="Golyshin P.N."/>
        </authorList>
    </citation>
    <scope>NUCLEOTIDE SEQUENCE [LARGE SCALE GENOMIC DNA]</scope>
</reference>
<feature type="coiled-coil region" evidence="1">
    <location>
        <begin position="143"/>
        <end position="170"/>
    </location>
</feature>